<accession>A0AAE3NYR1</accession>
<dbReference type="AlphaFoldDB" id="A0AAE3NYR1"/>
<name>A0AAE3NYR1_9BACT</name>
<evidence type="ECO:0000313" key="3">
    <source>
        <dbReference type="Proteomes" id="UP001221302"/>
    </source>
</evidence>
<protein>
    <recommendedName>
        <fullName evidence="4">Outer membrane protein beta-barrel domain-containing protein</fullName>
    </recommendedName>
</protein>
<dbReference type="SUPFAM" id="SSF103515">
    <property type="entry name" value="Autotransporter"/>
    <property type="match status" value="1"/>
</dbReference>
<evidence type="ECO:0000256" key="1">
    <source>
        <dbReference type="SAM" id="SignalP"/>
    </source>
</evidence>
<organism evidence="2 3">
    <name type="scientific">Stygiobacter electus</name>
    <dbReference type="NCBI Taxonomy" id="3032292"/>
    <lineage>
        <taxon>Bacteria</taxon>
        <taxon>Pseudomonadati</taxon>
        <taxon>Ignavibacteriota</taxon>
        <taxon>Ignavibacteria</taxon>
        <taxon>Ignavibacteriales</taxon>
        <taxon>Melioribacteraceae</taxon>
        <taxon>Stygiobacter</taxon>
    </lineage>
</organism>
<dbReference type="Proteomes" id="UP001221302">
    <property type="component" value="Unassembled WGS sequence"/>
</dbReference>
<evidence type="ECO:0000313" key="2">
    <source>
        <dbReference type="EMBL" id="MDF1612516.1"/>
    </source>
</evidence>
<proteinExistence type="predicted"/>
<dbReference type="InterPro" id="IPR036709">
    <property type="entry name" value="Autotransporte_beta_dom_sf"/>
</dbReference>
<comment type="caution">
    <text evidence="2">The sequence shown here is derived from an EMBL/GenBank/DDBJ whole genome shotgun (WGS) entry which is preliminary data.</text>
</comment>
<feature type="signal peptide" evidence="1">
    <location>
        <begin position="1"/>
        <end position="21"/>
    </location>
</feature>
<reference evidence="2" key="1">
    <citation type="submission" date="2023-03" db="EMBL/GenBank/DDBJ databases">
        <title>Stygiobacter electus gen. nov., sp. nov., facultatively anaerobic thermotolerant bacterium of the class Ignavibacteria from a well of Yessentuki mineral water deposit.</title>
        <authorList>
            <person name="Podosokorskaya O.A."/>
            <person name="Elcheninov A.G."/>
            <person name="Petrova N.F."/>
            <person name="Zavarzina D.G."/>
            <person name="Kublanov I.V."/>
            <person name="Merkel A.Y."/>
        </authorList>
    </citation>
    <scope>NUCLEOTIDE SEQUENCE</scope>
    <source>
        <strain evidence="2">09-Me</strain>
    </source>
</reference>
<dbReference type="EMBL" id="JARGDL010000014">
    <property type="protein sequence ID" value="MDF1612516.1"/>
    <property type="molecule type" value="Genomic_DNA"/>
</dbReference>
<keyword evidence="3" id="KW-1185">Reference proteome</keyword>
<gene>
    <name evidence="2" type="ORF">P0M35_10160</name>
</gene>
<dbReference type="RefSeq" id="WP_321536287.1">
    <property type="nucleotide sequence ID" value="NZ_JARGDL010000014.1"/>
</dbReference>
<keyword evidence="1" id="KW-0732">Signal</keyword>
<evidence type="ECO:0008006" key="4">
    <source>
        <dbReference type="Google" id="ProtNLM"/>
    </source>
</evidence>
<feature type="chain" id="PRO_5042026161" description="Outer membrane protein beta-barrel domain-containing protein" evidence="1">
    <location>
        <begin position="22"/>
        <end position="215"/>
    </location>
</feature>
<sequence>MKTSFVALMSLIICSIIYPQASLNSQYALSFGIADNFRLDKFNFDIAAKKILDENHQLRLFLSPSITSNNQEDKNNGSNYSQKNELLDYSLGVGADYLWILIKNDEINMFGGTGLIFSFGRYNKKISTVFNNGTYINSEISDPSTSIGIRGTLGVEWKVTNKIGIYSEYLFTGLYSWSKTENKNSINGADKPIEILTSSAVGLTSGVLFGVSIYF</sequence>